<accession>A0A0G4HZ23</accession>
<sequence length="83" mass="8978">MESGGGVSKWKGVPIPILASPGKRQKVRSSEKKRESSLSPQPAVYRREGRENGVGVNCAESVVGLIWEMFVLGPRLASTLLEV</sequence>
<feature type="region of interest" description="Disordered" evidence="1">
    <location>
        <begin position="1"/>
        <end position="50"/>
    </location>
</feature>
<dbReference type="EMBL" id="CDMZ01004448">
    <property type="protein sequence ID" value="CEM49768.1"/>
    <property type="molecule type" value="Genomic_DNA"/>
</dbReference>
<name>A0A0G4HZ23_9ALVE</name>
<dbReference type="AlphaFoldDB" id="A0A0G4HZ23"/>
<evidence type="ECO:0000313" key="2">
    <source>
        <dbReference type="EMBL" id="CEM49768.1"/>
    </source>
</evidence>
<reference evidence="2" key="1">
    <citation type="submission" date="2014-11" db="EMBL/GenBank/DDBJ databases">
        <authorList>
            <person name="Otto D Thomas"/>
            <person name="Naeem Raeece"/>
        </authorList>
    </citation>
    <scope>NUCLEOTIDE SEQUENCE</scope>
</reference>
<gene>
    <name evidence="2" type="ORF">Cvel_33767</name>
</gene>
<evidence type="ECO:0000256" key="1">
    <source>
        <dbReference type="SAM" id="MobiDB-lite"/>
    </source>
</evidence>
<organism evidence="2">
    <name type="scientific">Chromera velia CCMP2878</name>
    <dbReference type="NCBI Taxonomy" id="1169474"/>
    <lineage>
        <taxon>Eukaryota</taxon>
        <taxon>Sar</taxon>
        <taxon>Alveolata</taxon>
        <taxon>Colpodellida</taxon>
        <taxon>Chromeraceae</taxon>
        <taxon>Chromera</taxon>
    </lineage>
</organism>
<feature type="non-terminal residue" evidence="2">
    <location>
        <position position="83"/>
    </location>
</feature>
<protein>
    <submittedName>
        <fullName evidence="2">Uncharacterized protein</fullName>
    </submittedName>
</protein>
<proteinExistence type="predicted"/>